<comment type="caution">
    <text evidence="11">The sequence shown here is derived from an EMBL/GenBank/DDBJ whole genome shotgun (WGS) entry which is preliminary data.</text>
</comment>
<keyword evidence="3" id="KW-0645">Protease</keyword>
<evidence type="ECO:0000256" key="8">
    <source>
        <dbReference type="ARBA" id="ARBA00023136"/>
    </source>
</evidence>
<evidence type="ECO:0000256" key="9">
    <source>
        <dbReference type="RuleBase" id="RU004181"/>
    </source>
</evidence>
<dbReference type="PANTHER" id="PTHR33695:SF1">
    <property type="entry name" value="LIPOPROTEIN SIGNAL PEPTIDASE"/>
    <property type="match status" value="1"/>
</dbReference>
<evidence type="ECO:0000256" key="3">
    <source>
        <dbReference type="ARBA" id="ARBA00022670"/>
    </source>
</evidence>
<dbReference type="AlphaFoldDB" id="A0A1F7W961"/>
<dbReference type="EMBL" id="MGFE01000006">
    <property type="protein sequence ID" value="OGL99365.1"/>
    <property type="molecule type" value="Genomic_DNA"/>
</dbReference>
<dbReference type="GO" id="GO:0016020">
    <property type="term" value="C:membrane"/>
    <property type="evidence" value="ECO:0007669"/>
    <property type="project" value="InterPro"/>
</dbReference>
<reference evidence="11 12" key="1">
    <citation type="journal article" date="2016" name="Nat. Commun.">
        <title>Thousands of microbial genomes shed light on interconnected biogeochemical processes in an aquifer system.</title>
        <authorList>
            <person name="Anantharaman K."/>
            <person name="Brown C.T."/>
            <person name="Hug L.A."/>
            <person name="Sharon I."/>
            <person name="Castelle C.J."/>
            <person name="Probst A.J."/>
            <person name="Thomas B.C."/>
            <person name="Singh A."/>
            <person name="Wilkins M.J."/>
            <person name="Karaoz U."/>
            <person name="Brodie E.L."/>
            <person name="Williams K.H."/>
            <person name="Hubbard S.S."/>
            <person name="Banfield J.F."/>
        </authorList>
    </citation>
    <scope>NUCLEOTIDE SEQUENCE [LARGE SCALE GENOMIC DNA]</scope>
</reference>
<sequence>MPVIALIVLLDEWVKWQALHNLPNESAIIKPEAVVFAIHKNWGIAFDIPFKMPLIILISIVIGAALLWVAARNALSRPIITFAALMIVIGAAGNLYDRLAYGFTVDYIILLGRSAINISDIVIVSGVITLLSASRVRNGIDKCELPE</sequence>
<dbReference type="Proteomes" id="UP000176501">
    <property type="component" value="Unassembled WGS sequence"/>
</dbReference>
<keyword evidence="6" id="KW-0378">Hydrolase</keyword>
<evidence type="ECO:0000313" key="11">
    <source>
        <dbReference type="EMBL" id="OGL99365.1"/>
    </source>
</evidence>
<dbReference type="Pfam" id="PF01252">
    <property type="entry name" value="Peptidase_A8"/>
    <property type="match status" value="1"/>
</dbReference>
<keyword evidence="4 10" id="KW-0812">Transmembrane</keyword>
<evidence type="ECO:0000256" key="7">
    <source>
        <dbReference type="ARBA" id="ARBA00022989"/>
    </source>
</evidence>
<evidence type="ECO:0000256" key="5">
    <source>
        <dbReference type="ARBA" id="ARBA00022750"/>
    </source>
</evidence>
<dbReference type="GO" id="GO:0004190">
    <property type="term" value="F:aspartic-type endopeptidase activity"/>
    <property type="evidence" value="ECO:0007669"/>
    <property type="project" value="UniProtKB-KW"/>
</dbReference>
<evidence type="ECO:0000256" key="6">
    <source>
        <dbReference type="ARBA" id="ARBA00022801"/>
    </source>
</evidence>
<evidence type="ECO:0000256" key="4">
    <source>
        <dbReference type="ARBA" id="ARBA00022692"/>
    </source>
</evidence>
<evidence type="ECO:0000256" key="1">
    <source>
        <dbReference type="ARBA" id="ARBA00006139"/>
    </source>
</evidence>
<dbReference type="PANTHER" id="PTHR33695">
    <property type="entry name" value="LIPOPROTEIN SIGNAL PEPTIDASE"/>
    <property type="match status" value="1"/>
</dbReference>
<keyword evidence="5" id="KW-0064">Aspartyl protease</keyword>
<keyword evidence="7 10" id="KW-1133">Transmembrane helix</keyword>
<feature type="transmembrane region" description="Helical" evidence="10">
    <location>
        <begin position="108"/>
        <end position="131"/>
    </location>
</feature>
<gene>
    <name evidence="11" type="ORF">A2304_00110</name>
</gene>
<keyword evidence="8 10" id="KW-0472">Membrane</keyword>
<feature type="transmembrane region" description="Helical" evidence="10">
    <location>
        <begin position="78"/>
        <end position="96"/>
    </location>
</feature>
<accession>A0A1F7W961</accession>
<organism evidence="11 12">
    <name type="scientific">Candidatus Uhrbacteria bacterium RIFOXYB2_FULL_57_15</name>
    <dbReference type="NCBI Taxonomy" id="1802422"/>
    <lineage>
        <taxon>Bacteria</taxon>
        <taxon>Candidatus Uhriibacteriota</taxon>
    </lineage>
</organism>
<dbReference type="PRINTS" id="PR00781">
    <property type="entry name" value="LIPOSIGPTASE"/>
</dbReference>
<feature type="transmembrane region" description="Helical" evidence="10">
    <location>
        <begin position="52"/>
        <end position="71"/>
    </location>
</feature>
<keyword evidence="2" id="KW-1003">Cell membrane</keyword>
<proteinExistence type="inferred from homology"/>
<name>A0A1F7W961_9BACT</name>
<comment type="similarity">
    <text evidence="1 9">Belongs to the peptidase A8 family.</text>
</comment>
<evidence type="ECO:0000313" key="12">
    <source>
        <dbReference type="Proteomes" id="UP000176501"/>
    </source>
</evidence>
<evidence type="ECO:0000256" key="2">
    <source>
        <dbReference type="ARBA" id="ARBA00022475"/>
    </source>
</evidence>
<evidence type="ECO:0000256" key="10">
    <source>
        <dbReference type="SAM" id="Phobius"/>
    </source>
</evidence>
<protein>
    <submittedName>
        <fullName evidence="11">Uncharacterized protein</fullName>
    </submittedName>
</protein>
<dbReference type="InterPro" id="IPR001872">
    <property type="entry name" value="Peptidase_A8"/>
</dbReference>
<dbReference type="GO" id="GO:0006508">
    <property type="term" value="P:proteolysis"/>
    <property type="evidence" value="ECO:0007669"/>
    <property type="project" value="UniProtKB-KW"/>
</dbReference>